<dbReference type="Proteomes" id="UP000185812">
    <property type="component" value="Unassembled WGS sequence"/>
</dbReference>
<dbReference type="InterPro" id="IPR016181">
    <property type="entry name" value="Acyl_CoA_acyltransferase"/>
</dbReference>
<name>A0A1M6PDQ2_9BACT</name>
<dbReference type="AlphaFoldDB" id="A0A1M6PDQ2"/>
<reference evidence="3" key="1">
    <citation type="submission" date="2016-11" db="EMBL/GenBank/DDBJ databases">
        <authorList>
            <person name="Varghese N."/>
            <person name="Submissions S."/>
        </authorList>
    </citation>
    <scope>NUCLEOTIDE SEQUENCE [LARGE SCALE GENOMIC DNA]</scope>
    <source>
        <strain evidence="3">DSM 22212</strain>
    </source>
</reference>
<dbReference type="RefSeq" id="WP_072713951.1">
    <property type="nucleotide sequence ID" value="NZ_FRAU01000001.1"/>
</dbReference>
<dbReference type="InterPro" id="IPR038740">
    <property type="entry name" value="BioF2-like_GNAT_dom"/>
</dbReference>
<accession>A0A1M6PDQ2</accession>
<organism evidence="2 3">
    <name type="scientific">Rhodothermus profundi</name>
    <dbReference type="NCBI Taxonomy" id="633813"/>
    <lineage>
        <taxon>Bacteria</taxon>
        <taxon>Pseudomonadati</taxon>
        <taxon>Rhodothermota</taxon>
        <taxon>Rhodothermia</taxon>
        <taxon>Rhodothermales</taxon>
        <taxon>Rhodothermaceae</taxon>
        <taxon>Rhodothermus</taxon>
    </lineage>
</organism>
<proteinExistence type="predicted"/>
<dbReference type="Gene3D" id="3.40.630.30">
    <property type="match status" value="1"/>
</dbReference>
<evidence type="ECO:0000259" key="1">
    <source>
        <dbReference type="Pfam" id="PF13480"/>
    </source>
</evidence>
<keyword evidence="3" id="KW-1185">Reference proteome</keyword>
<dbReference type="SUPFAM" id="SSF55729">
    <property type="entry name" value="Acyl-CoA N-acyltransferases (Nat)"/>
    <property type="match status" value="1"/>
</dbReference>
<sequence length="309" mass="35179">MTCYLLDDPEGWRRWEALQAARTSPFAHPEVLRMIGQLFGRRIEIVEVGAGKETVAVALLVRQIGPWRLATHPPLLPESPLILPDPSTSALPDQLLITLSQRYARVELHLPPFLTDVRQALWHGWRAHPLYTYEIDLERATPTHWSANPRRLFRKAAATYRLIEDAALAPVIARLVAASYQRHRRRPPAPAEHLTTLLNALTTTGLVRLFGVQSPTGQIEAAVALMVQRPRAWYWLAGSTPGPAMTVLLGHLWSRLRAEGFRQFDFVGANTPSIAEFKRRFCPTLHLYFRLTYYRSFLQTLLRHVPGLR</sequence>
<dbReference type="GO" id="GO:0016740">
    <property type="term" value="F:transferase activity"/>
    <property type="evidence" value="ECO:0007669"/>
    <property type="project" value="UniProtKB-KW"/>
</dbReference>
<dbReference type="OrthoDB" id="9811560at2"/>
<dbReference type="Pfam" id="PF13480">
    <property type="entry name" value="Acetyltransf_6"/>
    <property type="match status" value="1"/>
</dbReference>
<evidence type="ECO:0000313" key="2">
    <source>
        <dbReference type="EMBL" id="SHK06083.1"/>
    </source>
</evidence>
<evidence type="ECO:0000313" key="3">
    <source>
        <dbReference type="Proteomes" id="UP000185812"/>
    </source>
</evidence>
<feature type="domain" description="BioF2-like acetyltransferase" evidence="1">
    <location>
        <begin position="150"/>
        <end position="279"/>
    </location>
</feature>
<keyword evidence="2" id="KW-0808">Transferase</keyword>
<dbReference type="EMBL" id="FRAU01000001">
    <property type="protein sequence ID" value="SHK06083.1"/>
    <property type="molecule type" value="Genomic_DNA"/>
</dbReference>
<gene>
    <name evidence="2" type="ORF">SAMN04488087_0142</name>
</gene>
<protein>
    <submittedName>
        <fullName evidence="2">Acetyltransferase (GNAT) domain-containing protein</fullName>
    </submittedName>
</protein>
<dbReference type="STRING" id="633813.SAMN04488087_0142"/>